<organism evidence="2 3">
    <name type="scientific">Paracoccus alkanivorans</name>
    <dbReference type="NCBI Taxonomy" id="2116655"/>
    <lineage>
        <taxon>Bacteria</taxon>
        <taxon>Pseudomonadati</taxon>
        <taxon>Pseudomonadota</taxon>
        <taxon>Alphaproteobacteria</taxon>
        <taxon>Rhodobacterales</taxon>
        <taxon>Paracoccaceae</taxon>
        <taxon>Paracoccus</taxon>
    </lineage>
</organism>
<evidence type="ECO:0000256" key="1">
    <source>
        <dbReference type="SAM" id="Phobius"/>
    </source>
</evidence>
<comment type="caution">
    <text evidence="2">The sequence shown here is derived from an EMBL/GenBank/DDBJ whole genome shotgun (WGS) entry which is preliminary data.</text>
</comment>
<keyword evidence="1" id="KW-1133">Transmembrane helix</keyword>
<reference evidence="2 3" key="1">
    <citation type="submission" date="2018-07" db="EMBL/GenBank/DDBJ databases">
        <authorList>
            <person name="Zhang Y."/>
            <person name="Wang L."/>
            <person name="Ma S."/>
        </authorList>
    </citation>
    <scope>NUCLEOTIDE SEQUENCE [LARGE SCALE GENOMIC DNA]</scope>
    <source>
        <strain evidence="2 3">4-2</strain>
    </source>
</reference>
<proteinExistence type="predicted"/>
<gene>
    <name evidence="2" type="ORF">C9E81_15020</name>
</gene>
<keyword evidence="3" id="KW-1185">Reference proteome</keyword>
<sequence>MGSTQGPADFGTGKVGMIEHDWLEALISLIYAICFNTFCVWMFKNRKPNVKGLDAYLVAWHYRYDLHRFGFSLKHPSDVSFFTHFRTQNRYPLLLETL</sequence>
<feature type="transmembrane region" description="Helical" evidence="1">
    <location>
        <begin position="22"/>
        <end position="43"/>
    </location>
</feature>
<accession>A0A3M0M8A0</accession>
<keyword evidence="1" id="KW-0812">Transmembrane</keyword>
<keyword evidence="1" id="KW-0472">Membrane</keyword>
<protein>
    <submittedName>
        <fullName evidence="2">Uncharacterized protein</fullName>
    </submittedName>
</protein>
<evidence type="ECO:0000313" key="2">
    <source>
        <dbReference type="EMBL" id="RMC33625.1"/>
    </source>
</evidence>
<evidence type="ECO:0000313" key="3">
    <source>
        <dbReference type="Proteomes" id="UP000273516"/>
    </source>
</evidence>
<name>A0A3M0M8A0_9RHOB</name>
<dbReference type="AlphaFoldDB" id="A0A3M0M8A0"/>
<dbReference type="Proteomes" id="UP000273516">
    <property type="component" value="Unassembled WGS sequence"/>
</dbReference>
<dbReference type="EMBL" id="QOKZ01000006">
    <property type="protein sequence ID" value="RMC33625.1"/>
    <property type="molecule type" value="Genomic_DNA"/>
</dbReference>